<dbReference type="GO" id="GO:0071363">
    <property type="term" value="P:cellular response to growth factor stimulus"/>
    <property type="evidence" value="ECO:0007669"/>
    <property type="project" value="TreeGrafter"/>
</dbReference>
<name>A0A8E0VFR2_9TREM</name>
<dbReference type="GO" id="GO:0004675">
    <property type="term" value="F:transmembrane receptor protein serine/threonine kinase activity"/>
    <property type="evidence" value="ECO:0007669"/>
    <property type="project" value="UniProtKB-EC"/>
</dbReference>
<evidence type="ECO:0000256" key="11">
    <source>
        <dbReference type="ARBA" id="ARBA00022989"/>
    </source>
</evidence>
<dbReference type="InterPro" id="IPR000719">
    <property type="entry name" value="Prot_kinase_dom"/>
</dbReference>
<dbReference type="GO" id="GO:0043235">
    <property type="term" value="C:receptor complex"/>
    <property type="evidence" value="ECO:0007669"/>
    <property type="project" value="TreeGrafter"/>
</dbReference>
<keyword evidence="12" id="KW-0472">Membrane</keyword>
<evidence type="ECO:0000256" key="12">
    <source>
        <dbReference type="ARBA" id="ARBA00023136"/>
    </source>
</evidence>
<accession>A0A8E0VFR2</accession>
<dbReference type="PROSITE" id="PS00108">
    <property type="entry name" value="PROTEIN_KINASE_ST"/>
    <property type="match status" value="1"/>
</dbReference>
<evidence type="ECO:0000256" key="14">
    <source>
        <dbReference type="SAM" id="MobiDB-lite"/>
    </source>
</evidence>
<evidence type="ECO:0000256" key="7">
    <source>
        <dbReference type="ARBA" id="ARBA00022729"/>
    </source>
</evidence>
<feature type="region of interest" description="Disordered" evidence="14">
    <location>
        <begin position="109"/>
        <end position="134"/>
    </location>
</feature>
<feature type="compositionally biased region" description="Low complexity" evidence="14">
    <location>
        <begin position="123"/>
        <end position="134"/>
    </location>
</feature>
<feature type="non-terminal residue" evidence="17">
    <location>
        <position position="1"/>
    </location>
</feature>
<dbReference type="PANTHER" id="PTHR23255:SF72">
    <property type="entry name" value="RECEPTOR PROTEIN SERINE_THREONINE KINASE"/>
    <property type="match status" value="1"/>
</dbReference>
<evidence type="ECO:0000256" key="13">
    <source>
        <dbReference type="ARBA" id="ARBA00023170"/>
    </source>
</evidence>
<comment type="similarity">
    <text evidence="2">Belongs to the protein kinase superfamily. TKL Ser/Thr protein kinase family. TGFB receptor subfamily.</text>
</comment>
<keyword evidence="11" id="KW-1133">Transmembrane helix</keyword>
<evidence type="ECO:0000256" key="2">
    <source>
        <dbReference type="ARBA" id="ARBA00009605"/>
    </source>
</evidence>
<feature type="signal peptide" evidence="15">
    <location>
        <begin position="1"/>
        <end position="22"/>
    </location>
</feature>
<evidence type="ECO:0000256" key="4">
    <source>
        <dbReference type="ARBA" id="ARBA00022527"/>
    </source>
</evidence>
<dbReference type="EC" id="2.7.11.30" evidence="3"/>
<gene>
    <name evidence="17" type="ORF">FBUS_09280</name>
</gene>
<keyword evidence="8" id="KW-0547">Nucleotide-binding</keyword>
<feature type="chain" id="PRO_5033991910" description="receptor protein serine/threonine kinase" evidence="15">
    <location>
        <begin position="23"/>
        <end position="284"/>
    </location>
</feature>
<evidence type="ECO:0000256" key="6">
    <source>
        <dbReference type="ARBA" id="ARBA00022692"/>
    </source>
</evidence>
<feature type="compositionally biased region" description="Basic and acidic residues" evidence="14">
    <location>
        <begin position="109"/>
        <end position="122"/>
    </location>
</feature>
<reference evidence="17" key="1">
    <citation type="submission" date="2019-05" db="EMBL/GenBank/DDBJ databases">
        <title>Annotation for the trematode Fasciolopsis buski.</title>
        <authorList>
            <person name="Choi Y.-J."/>
        </authorList>
    </citation>
    <scope>NUCLEOTIDE SEQUENCE</scope>
    <source>
        <strain evidence="17">HT</strain>
        <tissue evidence="17">Whole worm</tissue>
    </source>
</reference>
<evidence type="ECO:0000256" key="10">
    <source>
        <dbReference type="ARBA" id="ARBA00022840"/>
    </source>
</evidence>
<evidence type="ECO:0000256" key="3">
    <source>
        <dbReference type="ARBA" id="ARBA00012401"/>
    </source>
</evidence>
<dbReference type="EMBL" id="LUCM01010127">
    <property type="protein sequence ID" value="KAA0185894.1"/>
    <property type="molecule type" value="Genomic_DNA"/>
</dbReference>
<keyword evidence="10" id="KW-0067">ATP-binding</keyword>
<evidence type="ECO:0000259" key="16">
    <source>
        <dbReference type="PROSITE" id="PS50011"/>
    </source>
</evidence>
<dbReference type="GO" id="GO:0005886">
    <property type="term" value="C:plasma membrane"/>
    <property type="evidence" value="ECO:0007669"/>
    <property type="project" value="TreeGrafter"/>
</dbReference>
<protein>
    <recommendedName>
        <fullName evidence="3">receptor protein serine/threonine kinase</fullName>
        <ecNumber evidence="3">2.7.11.30</ecNumber>
    </recommendedName>
</protein>
<dbReference type="Proteomes" id="UP000728185">
    <property type="component" value="Unassembled WGS sequence"/>
</dbReference>
<dbReference type="InterPro" id="IPR011009">
    <property type="entry name" value="Kinase-like_dom_sf"/>
</dbReference>
<feature type="domain" description="Protein kinase" evidence="16">
    <location>
        <begin position="1"/>
        <end position="284"/>
    </location>
</feature>
<dbReference type="AlphaFoldDB" id="A0A8E0VFR2"/>
<dbReference type="Pfam" id="PF00069">
    <property type="entry name" value="Pkinase"/>
    <property type="match status" value="1"/>
</dbReference>
<evidence type="ECO:0000256" key="8">
    <source>
        <dbReference type="ARBA" id="ARBA00022741"/>
    </source>
</evidence>
<keyword evidence="13 17" id="KW-0675">Receptor</keyword>
<dbReference type="PROSITE" id="PS50011">
    <property type="entry name" value="PROTEIN_KINASE_DOM"/>
    <property type="match status" value="1"/>
</dbReference>
<comment type="caution">
    <text evidence="17">The sequence shown here is derived from an EMBL/GenBank/DDBJ whole genome shotgun (WGS) entry which is preliminary data.</text>
</comment>
<sequence length="284" mass="31626">FFRVANPFLLFLLSILTEKIKNEYRLAIEYASQGSLRGLLDRGEWLSLEHVIRLARDIVRGLCFLHADYPTSNKPSIAHRDVKPENILIRSDGSACLSDFGQATVLDSRTSDEARTNSRTDHVTSNTTSTVSTSHGMNLEAVPKAGTLRYMAPEILDGAIQFTGCSILCTDIYSLALCLWELLTAVAVYPTPVDLGHCDSNPRVADLSNLSSGARISDAHRRVWLPYERELGRHGLDPEELRHLVSFRKHRPCPSDAWFESPASEILLGDFHFVPLCCCVLLTS</sequence>
<dbReference type="GO" id="GO:0005524">
    <property type="term" value="F:ATP binding"/>
    <property type="evidence" value="ECO:0007669"/>
    <property type="project" value="UniProtKB-KW"/>
</dbReference>
<evidence type="ECO:0000256" key="15">
    <source>
        <dbReference type="SAM" id="SignalP"/>
    </source>
</evidence>
<dbReference type="OrthoDB" id="547665at2759"/>
<evidence type="ECO:0000256" key="1">
    <source>
        <dbReference type="ARBA" id="ARBA00004479"/>
    </source>
</evidence>
<proteinExistence type="inferred from homology"/>
<keyword evidence="5" id="KW-0808">Transferase</keyword>
<evidence type="ECO:0000256" key="5">
    <source>
        <dbReference type="ARBA" id="ARBA00022679"/>
    </source>
</evidence>
<organism evidence="17 18">
    <name type="scientific">Fasciolopsis buskii</name>
    <dbReference type="NCBI Taxonomy" id="27845"/>
    <lineage>
        <taxon>Eukaryota</taxon>
        <taxon>Metazoa</taxon>
        <taxon>Spiralia</taxon>
        <taxon>Lophotrochozoa</taxon>
        <taxon>Platyhelminthes</taxon>
        <taxon>Trematoda</taxon>
        <taxon>Digenea</taxon>
        <taxon>Plagiorchiida</taxon>
        <taxon>Echinostomata</taxon>
        <taxon>Echinostomatoidea</taxon>
        <taxon>Fasciolidae</taxon>
        <taxon>Fasciolopsis</taxon>
    </lineage>
</organism>
<keyword evidence="6" id="KW-0812">Transmembrane</keyword>
<keyword evidence="4" id="KW-0723">Serine/threonine-protein kinase</keyword>
<evidence type="ECO:0000313" key="18">
    <source>
        <dbReference type="Proteomes" id="UP000728185"/>
    </source>
</evidence>
<dbReference type="SMART" id="SM00220">
    <property type="entry name" value="S_TKc"/>
    <property type="match status" value="1"/>
</dbReference>
<dbReference type="InterPro" id="IPR008271">
    <property type="entry name" value="Ser/Thr_kinase_AS"/>
</dbReference>
<comment type="subcellular location">
    <subcellularLocation>
        <location evidence="1">Membrane</location>
        <topology evidence="1">Single-pass type I membrane protein</topology>
    </subcellularLocation>
</comment>
<evidence type="ECO:0000313" key="17">
    <source>
        <dbReference type="EMBL" id="KAA0185894.1"/>
    </source>
</evidence>
<evidence type="ECO:0000256" key="9">
    <source>
        <dbReference type="ARBA" id="ARBA00022777"/>
    </source>
</evidence>
<keyword evidence="18" id="KW-1185">Reference proteome</keyword>
<keyword evidence="9 17" id="KW-0418">Kinase</keyword>
<dbReference type="PANTHER" id="PTHR23255">
    <property type="entry name" value="TRANSFORMING GROWTH FACTOR-BETA RECEPTOR TYPE I AND II"/>
    <property type="match status" value="1"/>
</dbReference>
<dbReference type="InterPro" id="IPR000333">
    <property type="entry name" value="TGFB_receptor"/>
</dbReference>
<keyword evidence="7 15" id="KW-0732">Signal</keyword>
<dbReference type="SUPFAM" id="SSF56112">
    <property type="entry name" value="Protein kinase-like (PK-like)"/>
    <property type="match status" value="1"/>
</dbReference>
<dbReference type="Gene3D" id="1.10.510.10">
    <property type="entry name" value="Transferase(Phosphotransferase) domain 1"/>
    <property type="match status" value="1"/>
</dbReference>